<dbReference type="Gene3D" id="1.20.1260.20">
    <property type="entry name" value="PPE superfamily"/>
    <property type="match status" value="1"/>
</dbReference>
<dbReference type="AlphaFoldDB" id="A0A2S8BCF1"/>
<dbReference type="EMBL" id="PPEA01000845">
    <property type="protein sequence ID" value="PQM44334.1"/>
    <property type="molecule type" value="Genomic_DNA"/>
</dbReference>
<dbReference type="GO" id="GO:0052572">
    <property type="term" value="P:response to host immune response"/>
    <property type="evidence" value="ECO:0007669"/>
    <property type="project" value="TreeGrafter"/>
</dbReference>
<comment type="similarity">
    <text evidence="1">Belongs to the mycobacterial PPE family.</text>
</comment>
<dbReference type="Proteomes" id="UP000238296">
    <property type="component" value="Unassembled WGS sequence"/>
</dbReference>
<evidence type="ECO:0000256" key="1">
    <source>
        <dbReference type="ARBA" id="ARBA00010652"/>
    </source>
</evidence>
<dbReference type="InterPro" id="IPR038332">
    <property type="entry name" value="PPE_sf"/>
</dbReference>
<proteinExistence type="inferred from homology"/>
<dbReference type="PANTHER" id="PTHR46766">
    <property type="entry name" value="GLUTAMINE-RICH PROTEIN 2"/>
    <property type="match status" value="1"/>
</dbReference>
<comment type="caution">
    <text evidence="3">The sequence shown here is derived from an EMBL/GenBank/DDBJ whole genome shotgun (WGS) entry which is preliminary data.</text>
</comment>
<sequence length="131" mass="13294">MVSSLTGQWLGPSSMAMSTAAAPYVAWMNATAAQAEQAASQAKAAATAYETAFAMTVPPPVIAANRAQLMTLIATNFLGQNTAAIAATEAQYGEMWAQDTAAMYGYAGGAAAAVRGIRAPAGPSCRRRGGC</sequence>
<gene>
    <name evidence="3" type="ORF">C1Y40_05509</name>
</gene>
<evidence type="ECO:0000313" key="4">
    <source>
        <dbReference type="Proteomes" id="UP000238296"/>
    </source>
</evidence>
<dbReference type="PANTHER" id="PTHR46766:SF1">
    <property type="entry name" value="GLUTAMINE-RICH PROTEIN 2"/>
    <property type="match status" value="1"/>
</dbReference>
<dbReference type="InterPro" id="IPR000030">
    <property type="entry name" value="PPE_dom"/>
</dbReference>
<protein>
    <submittedName>
        <fullName evidence="3">Putative PPE family protein PPE32</fullName>
    </submittedName>
</protein>
<feature type="domain" description="PPE" evidence="2">
    <location>
        <begin position="2"/>
        <end position="114"/>
    </location>
</feature>
<evidence type="ECO:0000259" key="2">
    <source>
        <dbReference type="Pfam" id="PF00823"/>
    </source>
</evidence>
<accession>A0A2S8BCF1</accession>
<evidence type="ECO:0000313" key="3">
    <source>
        <dbReference type="EMBL" id="PQM44334.1"/>
    </source>
</evidence>
<dbReference type="Pfam" id="PF00823">
    <property type="entry name" value="PPE"/>
    <property type="match status" value="1"/>
</dbReference>
<dbReference type="SUPFAM" id="SSF140459">
    <property type="entry name" value="PE/PPE dimer-like"/>
    <property type="match status" value="1"/>
</dbReference>
<reference evidence="3 4" key="1">
    <citation type="journal article" date="2017" name="Int. J. Syst. Evol. Microbiol.">
        <title>Mycobacterium talmoniae sp. nov., a slowly growing mycobacterium isolated from human respiratory samples.</title>
        <authorList>
            <person name="Davidson R.M."/>
            <person name="DeGroote M.A."/>
            <person name="Marola J.L."/>
            <person name="Buss S."/>
            <person name="Jones V."/>
            <person name="McNeil M.R."/>
            <person name="Freifeld A.G."/>
            <person name="Elaine Epperson L."/>
            <person name="Hasan N.A."/>
            <person name="Jackson M."/>
            <person name="Iwen P.C."/>
            <person name="Salfinger M."/>
            <person name="Strong M."/>
        </authorList>
    </citation>
    <scope>NUCLEOTIDE SEQUENCE [LARGE SCALE GENOMIC DNA]</scope>
    <source>
        <strain evidence="3 4">ATCC BAA-2683</strain>
    </source>
</reference>
<name>A0A2S8BCF1_9MYCO</name>
<organism evidence="3 4">
    <name type="scientific">Mycobacterium talmoniae</name>
    <dbReference type="NCBI Taxonomy" id="1858794"/>
    <lineage>
        <taxon>Bacteria</taxon>
        <taxon>Bacillati</taxon>
        <taxon>Actinomycetota</taxon>
        <taxon>Actinomycetes</taxon>
        <taxon>Mycobacteriales</taxon>
        <taxon>Mycobacteriaceae</taxon>
        <taxon>Mycobacterium</taxon>
    </lineage>
</organism>